<dbReference type="PATRIC" id="fig|128780.6.peg.1431"/>
<keyword evidence="1" id="KW-1133">Transmembrane helix</keyword>
<dbReference type="EMBL" id="CP012900">
    <property type="protein sequence ID" value="ALJ27821.1"/>
    <property type="molecule type" value="Genomic_DNA"/>
</dbReference>
<keyword evidence="3" id="KW-1185">Reference proteome</keyword>
<protein>
    <submittedName>
        <fullName evidence="2">Pilus assembly protein PilW</fullName>
    </submittedName>
</protein>
<dbReference type="AlphaFoldDB" id="A0A0S1AYG9"/>
<organism evidence="2 3">
    <name type="scientific">Stenotrophomonas acidaminiphila</name>
    <dbReference type="NCBI Taxonomy" id="128780"/>
    <lineage>
        <taxon>Bacteria</taxon>
        <taxon>Pseudomonadati</taxon>
        <taxon>Pseudomonadota</taxon>
        <taxon>Gammaproteobacteria</taxon>
        <taxon>Lysobacterales</taxon>
        <taxon>Lysobacteraceae</taxon>
        <taxon>Stenotrophomonas</taxon>
    </lineage>
</organism>
<dbReference type="Pfam" id="PF07963">
    <property type="entry name" value="N_methyl"/>
    <property type="match status" value="1"/>
</dbReference>
<dbReference type="NCBIfam" id="TIGR02532">
    <property type="entry name" value="IV_pilin_GFxxxE"/>
    <property type="match status" value="1"/>
</dbReference>
<sequence length="286" mass="29990">MNGMAYRAGRRRSAGFSLIELMIALVLGLMVLGAAFVMFQSNQNSFRANEGLNRIQESARVAFEVMSQDIRSAGGSACSTASVVETTGAQSDAFRDNPITGDASQLTVVSGEDAAYKVTASTSTSITLDSAQVSDATDKFEVGDWLLLCNARKSFVVQATSVSSSTVGFAALPGGYNPGADQHAPPSSVVVGRLRSARWYVAANGRGGNSLYVSRFGGAGEEVTDGVQSIAFSYLQQGGASYTATPADWSSVISVRATMVLTGRDVDGKALTRNSSNIFSLRSRTL</sequence>
<evidence type="ECO:0000256" key="1">
    <source>
        <dbReference type="SAM" id="Phobius"/>
    </source>
</evidence>
<dbReference type="Proteomes" id="UP000061010">
    <property type="component" value="Chromosome"/>
</dbReference>
<keyword evidence="1" id="KW-0812">Transmembrane</keyword>
<reference evidence="2 3" key="1">
    <citation type="journal article" date="2015" name="Genome Announc.">
        <title>Complete Genome Sequencing of Stenotrophomonas acidaminiphila ZAC14D2_NAIMI4_2, a Multidrug-Resistant Strain Isolated from Sediments of a Polluted River in Mexico, Uncovers New Antibiotic Resistance Genes and a Novel Class-II Lasso Peptide Biosynthesis Gene Cluster.</title>
        <authorList>
            <person name="Vinuesa P."/>
            <person name="Ochoa-Sanchez L.E."/>
        </authorList>
    </citation>
    <scope>NUCLEOTIDE SEQUENCE [LARGE SCALE GENOMIC DNA]</scope>
    <source>
        <strain evidence="2 3">ZAC14D2_NAIMI4_2</strain>
    </source>
</reference>
<dbReference type="SUPFAM" id="SSF54523">
    <property type="entry name" value="Pili subunits"/>
    <property type="match status" value="1"/>
</dbReference>
<dbReference type="InterPro" id="IPR012902">
    <property type="entry name" value="N_methyl_site"/>
</dbReference>
<accession>A0A0S1AYG9</accession>
<dbReference type="OrthoDB" id="5296662at2"/>
<proteinExistence type="predicted"/>
<evidence type="ECO:0000313" key="3">
    <source>
        <dbReference type="Proteomes" id="UP000061010"/>
    </source>
</evidence>
<keyword evidence="1" id="KW-0472">Membrane</keyword>
<gene>
    <name evidence="2" type="ORF">AOT14_14180</name>
</gene>
<name>A0A0S1AYG9_9GAMM</name>
<dbReference type="RefSeq" id="WP_082393935.1">
    <property type="nucleotide sequence ID" value="NZ_JALCCJ010000009.1"/>
</dbReference>
<dbReference type="InterPro" id="IPR045584">
    <property type="entry name" value="Pilin-like"/>
</dbReference>
<evidence type="ECO:0000313" key="2">
    <source>
        <dbReference type="EMBL" id="ALJ27821.1"/>
    </source>
</evidence>
<feature type="transmembrane region" description="Helical" evidence="1">
    <location>
        <begin position="21"/>
        <end position="39"/>
    </location>
</feature>
<dbReference type="PROSITE" id="PS00409">
    <property type="entry name" value="PROKAR_NTER_METHYL"/>
    <property type="match status" value="1"/>
</dbReference>
<dbReference type="KEGG" id="sacz:AOT14_14180"/>